<dbReference type="InterPro" id="IPR002083">
    <property type="entry name" value="MATH/TRAF_dom"/>
</dbReference>
<accession>A0A5D2TCS8</accession>
<gene>
    <name evidence="5" type="ORF">E1A91_D10G232600v1</name>
</gene>
<feature type="region of interest" description="Disordered" evidence="3">
    <location>
        <begin position="177"/>
        <end position="197"/>
    </location>
</feature>
<keyword evidence="1 2" id="KW-0175">Coiled coil</keyword>
<evidence type="ECO:0000256" key="2">
    <source>
        <dbReference type="SAM" id="Coils"/>
    </source>
</evidence>
<dbReference type="Pfam" id="PF22486">
    <property type="entry name" value="MATH_2"/>
    <property type="match status" value="1"/>
</dbReference>
<dbReference type="AlphaFoldDB" id="A0A5D2TCS8"/>
<feature type="domain" description="MATH" evidence="4">
    <location>
        <begin position="33"/>
        <end position="158"/>
    </location>
</feature>
<dbReference type="Gene3D" id="2.60.210.10">
    <property type="entry name" value="Apoptosis, Tumor Necrosis Factor Receptor Associated Protein 2, Chain A"/>
    <property type="match status" value="1"/>
</dbReference>
<evidence type="ECO:0000313" key="6">
    <source>
        <dbReference type="Proteomes" id="UP000323597"/>
    </source>
</evidence>
<dbReference type="Proteomes" id="UP000323597">
    <property type="component" value="Chromosome D10"/>
</dbReference>
<evidence type="ECO:0000256" key="1">
    <source>
        <dbReference type="ARBA" id="ARBA00023054"/>
    </source>
</evidence>
<organism evidence="5 6">
    <name type="scientific">Gossypium mustelinum</name>
    <name type="common">Cotton</name>
    <name type="synonym">Gossypium caicoense</name>
    <dbReference type="NCBI Taxonomy" id="34275"/>
    <lineage>
        <taxon>Eukaryota</taxon>
        <taxon>Viridiplantae</taxon>
        <taxon>Streptophyta</taxon>
        <taxon>Embryophyta</taxon>
        <taxon>Tracheophyta</taxon>
        <taxon>Spermatophyta</taxon>
        <taxon>Magnoliopsida</taxon>
        <taxon>eudicotyledons</taxon>
        <taxon>Gunneridae</taxon>
        <taxon>Pentapetalae</taxon>
        <taxon>rosids</taxon>
        <taxon>malvids</taxon>
        <taxon>Malvales</taxon>
        <taxon>Malvaceae</taxon>
        <taxon>Malvoideae</taxon>
        <taxon>Gossypium</taxon>
    </lineage>
</organism>
<keyword evidence="6" id="KW-1185">Reference proteome</keyword>
<dbReference type="InterPro" id="IPR008974">
    <property type="entry name" value="TRAF-like"/>
</dbReference>
<proteinExistence type="predicted"/>
<evidence type="ECO:0000259" key="4">
    <source>
        <dbReference type="PROSITE" id="PS50144"/>
    </source>
</evidence>
<dbReference type="EMBL" id="CM017658">
    <property type="protein sequence ID" value="TYI62263.1"/>
    <property type="molecule type" value="Genomic_DNA"/>
</dbReference>
<name>A0A5D2TCS8_GOSMU</name>
<reference evidence="5 6" key="1">
    <citation type="submission" date="2019-07" db="EMBL/GenBank/DDBJ databases">
        <title>WGS assembly of Gossypium mustelinum.</title>
        <authorList>
            <person name="Chen Z.J."/>
            <person name="Sreedasyam A."/>
            <person name="Ando A."/>
            <person name="Song Q."/>
            <person name="De L."/>
            <person name="Hulse-Kemp A."/>
            <person name="Ding M."/>
            <person name="Ye W."/>
            <person name="Kirkbride R."/>
            <person name="Jenkins J."/>
            <person name="Plott C."/>
            <person name="Lovell J."/>
            <person name="Lin Y.-M."/>
            <person name="Vaughn R."/>
            <person name="Liu B."/>
            <person name="Li W."/>
            <person name="Simpson S."/>
            <person name="Scheffler B."/>
            <person name="Saski C."/>
            <person name="Grover C."/>
            <person name="Hu G."/>
            <person name="Conover J."/>
            <person name="Carlson J."/>
            <person name="Shu S."/>
            <person name="Boston L."/>
            <person name="Williams M."/>
            <person name="Peterson D."/>
            <person name="Mcgee K."/>
            <person name="Jones D."/>
            <person name="Wendel J."/>
            <person name="Stelly D."/>
            <person name="Grimwood J."/>
            <person name="Schmutz J."/>
        </authorList>
    </citation>
    <scope>NUCLEOTIDE SEQUENCE [LARGE SCALE GENOMIC DNA]</scope>
    <source>
        <strain evidence="5">1408120.09</strain>
    </source>
</reference>
<dbReference type="CDD" id="cd00121">
    <property type="entry name" value="MATH"/>
    <property type="match status" value="1"/>
</dbReference>
<dbReference type="PANTHER" id="PTHR46236">
    <property type="entry name" value="TRAF-LIKE SUPERFAMILY PROTEIN"/>
    <property type="match status" value="1"/>
</dbReference>
<dbReference type="SUPFAM" id="SSF49599">
    <property type="entry name" value="TRAF domain-like"/>
    <property type="match status" value="1"/>
</dbReference>
<feature type="coiled-coil region" evidence="2">
    <location>
        <begin position="283"/>
        <end position="393"/>
    </location>
</feature>
<evidence type="ECO:0000256" key="3">
    <source>
        <dbReference type="SAM" id="MobiDB-lite"/>
    </source>
</evidence>
<protein>
    <recommendedName>
        <fullName evidence="4">MATH domain-containing protein</fullName>
    </recommendedName>
</protein>
<sequence>MDVNGLITKVTWRVEILSAVHSQSNSMGVNGQITKVTWRIENFSSIKGKKLYSENFTVDGNKWRLLIHTKRIYVDHSSFFCVVADSATMPWGWRAYAQIGLAVINQFDRKTSITKVGMAEFKANRLSLDLSSLLALRESQNPKRGYLVNDVCLLEAYVSTDRTEGLISHEFMIKTDSDRHKTDEADSPTHPSEQSVLSQAFEPADPTEEDMITFFTSLESELSNSNIVFSQEEAKKALATLEEALDRTPAHFYGSREFSSLKQAFKILASFDCSSTTLTVEQKKELLAMLESLKELADRAAKAMQDKNCLAEKESFKLTTTHKLDRNLIRYKEVESEVAVLHVQVEEAQKKRENMLAEGKEIFKSSRKMKMELEALEKHWAEYEVKAKVAEEEENIVEAEWGRIKDFISSIKGKI</sequence>
<dbReference type="PROSITE" id="PS50144">
    <property type="entry name" value="MATH"/>
    <property type="match status" value="1"/>
</dbReference>
<dbReference type="PANTHER" id="PTHR46236:SF35">
    <property type="entry name" value="MATH DOMAIN-CONTAINING PROTEIN"/>
    <property type="match status" value="1"/>
</dbReference>
<evidence type="ECO:0000313" key="5">
    <source>
        <dbReference type="EMBL" id="TYI62263.1"/>
    </source>
</evidence>
<dbReference type="InterPro" id="IPR050804">
    <property type="entry name" value="MCC"/>
</dbReference>